<dbReference type="EMBL" id="CP126101">
    <property type="protein sequence ID" value="WHY50662.1"/>
    <property type="molecule type" value="Genomic_DNA"/>
</dbReference>
<dbReference type="GO" id="GO:0016747">
    <property type="term" value="F:acyltransferase activity, transferring groups other than amino-acyl groups"/>
    <property type="evidence" value="ECO:0007669"/>
    <property type="project" value="InterPro"/>
</dbReference>
<dbReference type="Gene3D" id="3.40.630.30">
    <property type="match status" value="1"/>
</dbReference>
<reference evidence="2" key="1">
    <citation type="submission" date="2023-05" db="EMBL/GenBank/DDBJ databases">
        <title>Comparative genomics of Bacillaceae isolates and their secondary metabolite potential.</title>
        <authorList>
            <person name="Song L."/>
            <person name="Nielsen L.J."/>
            <person name="Mohite O."/>
            <person name="Xu X."/>
            <person name="Weber T."/>
            <person name="Kovacs A.T."/>
        </authorList>
    </citation>
    <scope>NUCLEOTIDE SEQUENCE</scope>
    <source>
        <strain evidence="2">LY1</strain>
    </source>
</reference>
<evidence type="ECO:0000313" key="3">
    <source>
        <dbReference type="Proteomes" id="UP001178322"/>
    </source>
</evidence>
<dbReference type="PROSITE" id="PS51186">
    <property type="entry name" value="GNAT"/>
    <property type="match status" value="1"/>
</dbReference>
<evidence type="ECO:0000313" key="2">
    <source>
        <dbReference type="EMBL" id="WHY50662.1"/>
    </source>
</evidence>
<name>A0AAX3WW84_9BACI</name>
<feature type="domain" description="N-acetyltransferase" evidence="1">
    <location>
        <begin position="3"/>
        <end position="156"/>
    </location>
</feature>
<dbReference type="EC" id="2.3.1.-" evidence="2"/>
<dbReference type="AlphaFoldDB" id="A0AAX3WW84"/>
<keyword evidence="2" id="KW-0808">Transferase</keyword>
<evidence type="ECO:0000259" key="1">
    <source>
        <dbReference type="PROSITE" id="PS51186"/>
    </source>
</evidence>
<keyword evidence="2" id="KW-0012">Acyltransferase</keyword>
<dbReference type="InterPro" id="IPR000182">
    <property type="entry name" value="GNAT_dom"/>
</dbReference>
<dbReference type="Pfam" id="PF00583">
    <property type="entry name" value="Acetyltransf_1"/>
    <property type="match status" value="1"/>
</dbReference>
<gene>
    <name evidence="2" type="ORF">QNH24_20585</name>
</gene>
<dbReference type="RefSeq" id="WP_283869307.1">
    <property type="nucleotide sequence ID" value="NZ_CP126101.1"/>
</dbReference>
<protein>
    <submittedName>
        <fullName evidence="2">N-acetyltransferase</fullName>
        <ecNumber evidence="2">2.3.1.-</ecNumber>
    </submittedName>
</protein>
<dbReference type="Proteomes" id="UP001178322">
    <property type="component" value="Chromosome"/>
</dbReference>
<sequence>MSIHIQLLTKDSMNQKIGNEILELWNENVKETADCELEKSDREAILNQLEQYLQSQYGAIYIATNENHQIIGFGLASIKKELMYDTIYGQIDEIYVLPAYRRQKIAKRLVDELVNWFNEKHDTSVVNVYVDLENDLALEFWEGVGLEREFFMLSNN</sequence>
<dbReference type="CDD" id="cd04301">
    <property type="entry name" value="NAT_SF"/>
    <property type="match status" value="1"/>
</dbReference>
<accession>A0AAX3WW84</accession>
<dbReference type="InterPro" id="IPR016181">
    <property type="entry name" value="Acyl_CoA_acyltransferase"/>
</dbReference>
<proteinExistence type="predicted"/>
<dbReference type="SUPFAM" id="SSF55729">
    <property type="entry name" value="Acyl-CoA N-acyltransferases (Nat)"/>
    <property type="match status" value="1"/>
</dbReference>
<organism evidence="2 3">
    <name type="scientific">Lysinibacillus pakistanensis</name>
    <dbReference type="NCBI Taxonomy" id="759811"/>
    <lineage>
        <taxon>Bacteria</taxon>
        <taxon>Bacillati</taxon>
        <taxon>Bacillota</taxon>
        <taxon>Bacilli</taxon>
        <taxon>Bacillales</taxon>
        <taxon>Bacillaceae</taxon>
        <taxon>Lysinibacillus</taxon>
    </lineage>
</organism>